<dbReference type="EMBL" id="CP055156">
    <property type="protein sequence ID" value="QNF32634.1"/>
    <property type="molecule type" value="Genomic_DNA"/>
</dbReference>
<dbReference type="SMART" id="SM01321">
    <property type="entry name" value="Y1_Tnp"/>
    <property type="match status" value="1"/>
</dbReference>
<dbReference type="GO" id="GO:0004803">
    <property type="term" value="F:transposase activity"/>
    <property type="evidence" value="ECO:0007669"/>
    <property type="project" value="InterPro"/>
</dbReference>
<dbReference type="SUPFAM" id="SSF143422">
    <property type="entry name" value="Transposase IS200-like"/>
    <property type="match status" value="1"/>
</dbReference>
<name>A0A7G7G650_9BACT</name>
<dbReference type="Proteomes" id="UP000515237">
    <property type="component" value="Chromosome"/>
</dbReference>
<dbReference type="GO" id="GO:0043565">
    <property type="term" value="F:sequence-specific DNA binding"/>
    <property type="evidence" value="ECO:0007669"/>
    <property type="project" value="TreeGrafter"/>
</dbReference>
<accession>A0A7G7G650</accession>
<evidence type="ECO:0000313" key="3">
    <source>
        <dbReference type="Proteomes" id="UP000515237"/>
    </source>
</evidence>
<dbReference type="AlphaFoldDB" id="A0A7G7G650"/>
<dbReference type="InterPro" id="IPR036515">
    <property type="entry name" value="Transposase_17_sf"/>
</dbReference>
<reference evidence="2 3" key="1">
    <citation type="journal article" date="2018" name="Int. J. Syst. Evol. Microbiol.">
        <title>Adhaeribacter swui sp. nov., isolated from wet mud.</title>
        <authorList>
            <person name="Kim D.U."/>
            <person name="Kim K.W."/>
            <person name="Kang M.S."/>
            <person name="Kim J.Y."/>
            <person name="Jang J.H."/>
            <person name="Kim M.K."/>
        </authorList>
    </citation>
    <scope>NUCLEOTIDE SEQUENCE [LARGE SCALE GENOMIC DNA]</scope>
    <source>
        <strain evidence="2 3">KCTC 52873</strain>
    </source>
</reference>
<gene>
    <name evidence="2" type="ORF">HUW51_07790</name>
</gene>
<sequence length="173" mass="20416">MELGSIYFYTATILNWKNLLKPDKYKDILVNSLKFLVAEKKIVVYGFVIMPNHLHLIWEFTQLNGKELPHASFMKFTSHQILTDLQQFHPEVLPYFAVNLKTRKYQFWQRDALPVHLYSPAVIFQKLDYIHNNPVQGKWLLAQSPLEYKYSSATFYETGVNEFGFLTHIGERL</sequence>
<dbReference type="InterPro" id="IPR052715">
    <property type="entry name" value="RAYT_transposase"/>
</dbReference>
<dbReference type="InterPro" id="IPR002686">
    <property type="entry name" value="Transposase_17"/>
</dbReference>
<protein>
    <submittedName>
        <fullName evidence="2">Transposase</fullName>
    </submittedName>
</protein>
<organism evidence="2 3">
    <name type="scientific">Adhaeribacter swui</name>
    <dbReference type="NCBI Taxonomy" id="2086471"/>
    <lineage>
        <taxon>Bacteria</taxon>
        <taxon>Pseudomonadati</taxon>
        <taxon>Bacteroidota</taxon>
        <taxon>Cytophagia</taxon>
        <taxon>Cytophagales</taxon>
        <taxon>Hymenobacteraceae</taxon>
        <taxon>Adhaeribacter</taxon>
    </lineage>
</organism>
<evidence type="ECO:0000259" key="1">
    <source>
        <dbReference type="SMART" id="SM01321"/>
    </source>
</evidence>
<dbReference type="KEGG" id="aswu:HUW51_07790"/>
<dbReference type="Gene3D" id="3.30.70.1290">
    <property type="entry name" value="Transposase IS200-like"/>
    <property type="match status" value="1"/>
</dbReference>
<dbReference type="GO" id="GO:0006313">
    <property type="term" value="P:DNA transposition"/>
    <property type="evidence" value="ECO:0007669"/>
    <property type="project" value="InterPro"/>
</dbReference>
<feature type="domain" description="Transposase IS200-like" evidence="1">
    <location>
        <begin position="2"/>
        <end position="133"/>
    </location>
</feature>
<dbReference type="PANTHER" id="PTHR36966:SF1">
    <property type="entry name" value="REP-ASSOCIATED TYROSINE TRANSPOSASE"/>
    <property type="match status" value="1"/>
</dbReference>
<keyword evidence="3" id="KW-1185">Reference proteome</keyword>
<proteinExistence type="predicted"/>
<dbReference type="RefSeq" id="WP_185273412.1">
    <property type="nucleotide sequence ID" value="NZ_CP055156.1"/>
</dbReference>
<dbReference type="PANTHER" id="PTHR36966">
    <property type="entry name" value="REP-ASSOCIATED TYROSINE TRANSPOSASE"/>
    <property type="match status" value="1"/>
</dbReference>
<evidence type="ECO:0000313" key="2">
    <source>
        <dbReference type="EMBL" id="QNF32634.1"/>
    </source>
</evidence>